<feature type="region of interest" description="Disordered" evidence="2">
    <location>
        <begin position="1"/>
        <end position="102"/>
    </location>
</feature>
<evidence type="ECO:0000313" key="4">
    <source>
        <dbReference type="Proteomes" id="UP000054988"/>
    </source>
</evidence>
<comment type="caution">
    <text evidence="3">The sequence shown here is derived from an EMBL/GenBank/DDBJ whole genome shotgun (WGS) entry which is preliminary data.</text>
</comment>
<gene>
    <name evidence="3" type="ORF">WG66_11605</name>
</gene>
<protein>
    <submittedName>
        <fullName evidence="3">Uncharacterized protein</fullName>
    </submittedName>
</protein>
<accession>A0A0W0FHM9</accession>
<feature type="coiled-coil region" evidence="1">
    <location>
        <begin position="102"/>
        <end position="157"/>
    </location>
</feature>
<reference evidence="3 4" key="1">
    <citation type="submission" date="2015-12" db="EMBL/GenBank/DDBJ databases">
        <title>Draft genome sequence of Moniliophthora roreri, the causal agent of frosty pod rot of cacao.</title>
        <authorList>
            <person name="Aime M.C."/>
            <person name="Diaz-Valderrama J.R."/>
            <person name="Kijpornyongpan T."/>
            <person name="Phillips-Mora W."/>
        </authorList>
    </citation>
    <scope>NUCLEOTIDE SEQUENCE [LARGE SCALE GENOMIC DNA]</scope>
    <source>
        <strain evidence="3 4">MCA 2952</strain>
    </source>
</reference>
<feature type="compositionally biased region" description="Basic and acidic residues" evidence="2">
    <location>
        <begin position="54"/>
        <end position="67"/>
    </location>
</feature>
<dbReference type="Proteomes" id="UP000054988">
    <property type="component" value="Unassembled WGS sequence"/>
</dbReference>
<dbReference type="AlphaFoldDB" id="A0A0W0FHM9"/>
<evidence type="ECO:0000313" key="3">
    <source>
        <dbReference type="EMBL" id="KTB35802.1"/>
    </source>
</evidence>
<sequence length="275" mass="31191">MAITDYIPDMKRRKDDKLVTQSSARSPEASPEVSRPTPGMPNSAESDVVMEQSSTHEDDGKGSEGRTKRMTRRRSAIRQAKAEDTSSEDTVMTPSSRRRGEVKRLNGQVDFGKKQIQTLRKQLDEARSRLEHQSNQVDKLKEHNENLTRAFKINKQELHDSKSQCDHLDAQVCALREQCLTVNAESTRLEAQLHSQTMQLGNLQKKYNADRQMLELRTKELQGAQEYLHATRTYSSAELIRLVKSLNGEMMQAAAIITEALKLEQVDSPSRQVKA</sequence>
<evidence type="ECO:0000256" key="1">
    <source>
        <dbReference type="SAM" id="Coils"/>
    </source>
</evidence>
<dbReference type="Gene3D" id="1.10.287.1490">
    <property type="match status" value="1"/>
</dbReference>
<keyword evidence="1" id="KW-0175">Coiled coil</keyword>
<organism evidence="3 4">
    <name type="scientific">Moniliophthora roreri</name>
    <name type="common">Frosty pod rot fungus</name>
    <name type="synonym">Monilia roreri</name>
    <dbReference type="NCBI Taxonomy" id="221103"/>
    <lineage>
        <taxon>Eukaryota</taxon>
        <taxon>Fungi</taxon>
        <taxon>Dikarya</taxon>
        <taxon>Basidiomycota</taxon>
        <taxon>Agaricomycotina</taxon>
        <taxon>Agaricomycetes</taxon>
        <taxon>Agaricomycetidae</taxon>
        <taxon>Agaricales</taxon>
        <taxon>Marasmiineae</taxon>
        <taxon>Marasmiaceae</taxon>
        <taxon>Moniliophthora</taxon>
    </lineage>
</organism>
<evidence type="ECO:0000256" key="2">
    <source>
        <dbReference type="SAM" id="MobiDB-lite"/>
    </source>
</evidence>
<name>A0A0W0FHM9_MONRR</name>
<dbReference type="EMBL" id="LATX01001977">
    <property type="protein sequence ID" value="KTB35802.1"/>
    <property type="molecule type" value="Genomic_DNA"/>
</dbReference>
<proteinExistence type="predicted"/>
<feature type="compositionally biased region" description="Basic and acidic residues" evidence="2">
    <location>
        <begin position="8"/>
        <end position="18"/>
    </location>
</feature>